<keyword evidence="2" id="KW-1185">Reference proteome</keyword>
<evidence type="ECO:0000313" key="1">
    <source>
        <dbReference type="EMBL" id="UGS42785.1"/>
    </source>
</evidence>
<dbReference type="RefSeq" id="WP_231825808.1">
    <property type="nucleotide sequence ID" value="NZ_CP087880.1"/>
</dbReference>
<protein>
    <submittedName>
        <fullName evidence="1">Uncharacterized protein</fullName>
    </submittedName>
</protein>
<organism evidence="1 2">
    <name type="scientific">Pseudocitrobacter corydidari</name>
    <dbReference type="NCBI Taxonomy" id="2891570"/>
    <lineage>
        <taxon>Bacteria</taxon>
        <taxon>Pseudomonadati</taxon>
        <taxon>Pseudomonadota</taxon>
        <taxon>Gammaproteobacteria</taxon>
        <taxon>Enterobacterales</taxon>
        <taxon>Enterobacteriaceae</taxon>
        <taxon>Pseudocitrobacter</taxon>
    </lineage>
</organism>
<proteinExistence type="predicted"/>
<name>A0ABY3S7N7_9ENTR</name>
<dbReference type="Proteomes" id="UP001199659">
    <property type="component" value="Chromosome"/>
</dbReference>
<dbReference type="EMBL" id="CP087880">
    <property type="protein sequence ID" value="UGS42785.1"/>
    <property type="molecule type" value="Genomic_DNA"/>
</dbReference>
<sequence>MMLESHVDDVHREGQVVTTDKIIGFTKDEKSGKWMLAGEKMNYRFSMRSSLIKLMDTPDFDKRFINSIYSPVVIYYKNNYGITLRYDTNSLNDEQLIKLGTVDPDFKERNNKDAFDFSTLNTGSDDKAVFIDKKANDHIERINKPFNLEIREEGTAYSKAFYPLSVAADIVTAPLQLLALPFVIPNLHQ</sequence>
<reference evidence="1 2" key="1">
    <citation type="journal article" date="2022" name="Int. J. Syst. Evol. Microbiol.">
        <title>Pseudocitrobacter corydidari sp. nov., isolated from the Asian emerald cockroach Corydidarum magnifica.</title>
        <authorList>
            <person name="Guzman J."/>
            <person name="Poehlein A."/>
            <person name="Glaeser S.P."/>
            <person name="Schwengers O."/>
            <person name="Blom J."/>
            <person name="Hollensteiner J."/>
            <person name="Kampfer P."/>
            <person name="Vilcinskas A."/>
        </authorList>
    </citation>
    <scope>NUCLEOTIDE SEQUENCE [LARGE SCALE GENOMIC DNA]</scope>
    <source>
        <strain evidence="1">G163CM</strain>
    </source>
</reference>
<evidence type="ECO:0000313" key="2">
    <source>
        <dbReference type="Proteomes" id="UP001199659"/>
    </source>
</evidence>
<gene>
    <name evidence="1" type="ORF">G163CM_35450</name>
</gene>
<accession>A0ABY3S7N7</accession>